<dbReference type="NCBIfam" id="TIGR03505">
    <property type="entry name" value="FimV_core"/>
    <property type="match status" value="1"/>
</dbReference>
<proteinExistence type="predicted"/>
<name>A0A229FSC0_9BURK</name>
<keyword evidence="2" id="KW-0472">Membrane</keyword>
<evidence type="ECO:0000256" key="2">
    <source>
        <dbReference type="SAM" id="Phobius"/>
    </source>
</evidence>
<dbReference type="Gene3D" id="1.20.58.2200">
    <property type="match status" value="1"/>
</dbReference>
<keyword evidence="2" id="KW-1133">Transmembrane helix</keyword>
<organism evidence="4 5">
    <name type="scientific">Polynucleobacter cosmopolitanus</name>
    <dbReference type="NCBI Taxonomy" id="351345"/>
    <lineage>
        <taxon>Bacteria</taxon>
        <taxon>Pseudomonadati</taxon>
        <taxon>Pseudomonadota</taxon>
        <taxon>Betaproteobacteria</taxon>
        <taxon>Burkholderiales</taxon>
        <taxon>Burkholderiaceae</taxon>
        <taxon>Polynucleobacter</taxon>
    </lineage>
</organism>
<dbReference type="AlphaFoldDB" id="A0A229FSC0"/>
<dbReference type="InterPro" id="IPR038440">
    <property type="entry name" value="FimV_C_sf"/>
</dbReference>
<protein>
    <recommendedName>
        <fullName evidence="3">FimV N-terminal domain-containing protein</fullName>
    </recommendedName>
</protein>
<accession>A0A229FSC0</accession>
<evidence type="ECO:0000313" key="5">
    <source>
        <dbReference type="Proteomes" id="UP000215188"/>
    </source>
</evidence>
<sequence length="453" mass="48490">MIALLPSFHRLALGLISAIFAGQALALNLGNLSIQSKVGEPLLAQISIQIDPAELASIKDVQAALAGPEMYQRLGITSSNVQAQLKVELLKGSKEEPVAIKITSDEVLKLAANEIFLDALVELRWSTGLVRRVYTLMVADQARVEVKAGDTLTEIASKLAANFDEASLDQALISLYRVNPQAFAGGSIHRLMAGAELKMPSQAMVKSVPKQEAKEIAQSADVAYRSGKADMPLSGLTASQDKEIPPTNVVGDRLKVGPAAGLEGEAKRRMEELLVQEKALSEAKQRIVELEKNIADLKKLMQNQGAGQANTETFDWRNQTGPLAIAVFVFLAILVLLKLSKSEAKKVRQSDSSAAKPNAPLNTVPEQAAKLFASLDLNLGPAPVASQNSGVSLPSPESLRVKLNLIRAYITIEDFAAARVAIQEVLAVSNQIDPALTIQAKSLMAEVNQLSSK</sequence>
<dbReference type="Proteomes" id="UP000215188">
    <property type="component" value="Unassembled WGS sequence"/>
</dbReference>
<evidence type="ECO:0000313" key="4">
    <source>
        <dbReference type="EMBL" id="OXL14905.1"/>
    </source>
</evidence>
<feature type="domain" description="FimV N-terminal" evidence="3">
    <location>
        <begin position="27"/>
        <end position="138"/>
    </location>
</feature>
<reference evidence="4 5" key="1">
    <citation type="submission" date="2017-06" db="EMBL/GenBank/DDBJ databases">
        <title>Reclassification of a Polynucleobacter cosmopolitanus strain isolated from tropical Lake Victoria as Polynucleobacter victoriensis comb. nov.</title>
        <authorList>
            <person name="Hahn M.W."/>
        </authorList>
    </citation>
    <scope>NUCLEOTIDE SEQUENCE [LARGE SCALE GENOMIC DNA]</scope>
    <source>
        <strain evidence="4 5">MWH-MoIso2</strain>
    </source>
</reference>
<dbReference type="Pfam" id="PF25800">
    <property type="entry name" value="FimV_N"/>
    <property type="match status" value="1"/>
</dbReference>
<evidence type="ECO:0000259" key="3">
    <source>
        <dbReference type="Pfam" id="PF25800"/>
    </source>
</evidence>
<keyword evidence="5" id="KW-1185">Reference proteome</keyword>
<dbReference type="InterPro" id="IPR020012">
    <property type="entry name" value="LysM_FimV"/>
</dbReference>
<keyword evidence="2" id="KW-0812">Transmembrane</keyword>
<feature type="transmembrane region" description="Helical" evidence="2">
    <location>
        <begin position="321"/>
        <end position="339"/>
    </location>
</feature>
<dbReference type="EMBL" id="NJGG01000002">
    <property type="protein sequence ID" value="OXL14905.1"/>
    <property type="molecule type" value="Genomic_DNA"/>
</dbReference>
<keyword evidence="1" id="KW-0175">Coiled coil</keyword>
<feature type="coiled-coil region" evidence="1">
    <location>
        <begin position="273"/>
        <end position="300"/>
    </location>
</feature>
<dbReference type="InterPro" id="IPR057840">
    <property type="entry name" value="FimV_N"/>
</dbReference>
<gene>
    <name evidence="4" type="ORF">AOC33_06180</name>
</gene>
<evidence type="ECO:0000256" key="1">
    <source>
        <dbReference type="SAM" id="Coils"/>
    </source>
</evidence>
<comment type="caution">
    <text evidence="4">The sequence shown here is derived from an EMBL/GenBank/DDBJ whole genome shotgun (WGS) entry which is preliminary data.</text>
</comment>